<dbReference type="AlphaFoldDB" id="A0AA95KWI0"/>
<organism evidence="3 4">
    <name type="scientific">Paenibacillus woosongensis</name>
    <dbReference type="NCBI Taxonomy" id="307580"/>
    <lineage>
        <taxon>Bacteria</taxon>
        <taxon>Bacillati</taxon>
        <taxon>Bacillota</taxon>
        <taxon>Bacilli</taxon>
        <taxon>Bacillales</taxon>
        <taxon>Paenibacillaceae</taxon>
        <taxon>Paenibacillus</taxon>
    </lineage>
</organism>
<evidence type="ECO:0000313" key="3">
    <source>
        <dbReference type="EMBL" id="WHX49660.1"/>
    </source>
</evidence>
<evidence type="ECO:0000256" key="2">
    <source>
        <dbReference type="SAM" id="MobiDB-lite"/>
    </source>
</evidence>
<name>A0AA95KWI0_9BACL</name>
<feature type="region of interest" description="Disordered" evidence="2">
    <location>
        <begin position="142"/>
        <end position="163"/>
    </location>
</feature>
<feature type="compositionally biased region" description="Low complexity" evidence="2">
    <location>
        <begin position="149"/>
        <end position="158"/>
    </location>
</feature>
<protein>
    <submittedName>
        <fullName evidence="3">PspA/IM30 family protein</fullName>
    </submittedName>
</protein>
<dbReference type="Proteomes" id="UP001177943">
    <property type="component" value="Chromosome"/>
</dbReference>
<accession>A0AA95KWI0</accession>
<feature type="compositionally biased region" description="Basic and acidic residues" evidence="2">
    <location>
        <begin position="208"/>
        <end position="222"/>
    </location>
</feature>
<proteinExistence type="inferred from homology"/>
<reference evidence="3" key="1">
    <citation type="submission" date="2023-05" db="EMBL/GenBank/DDBJ databases">
        <title>Comparative genomics of Bacillaceae isolates and their secondary metabolite potential.</title>
        <authorList>
            <person name="Song L."/>
            <person name="Nielsen L.J."/>
            <person name="Mohite O."/>
            <person name="Xu X."/>
            <person name="Weber T."/>
            <person name="Kovacs A.T."/>
        </authorList>
    </citation>
    <scope>NUCLEOTIDE SEQUENCE</scope>
    <source>
        <strain evidence="3">B2_4</strain>
    </source>
</reference>
<dbReference type="RefSeq" id="WP_283926855.1">
    <property type="nucleotide sequence ID" value="NZ_CP126084.1"/>
</dbReference>
<evidence type="ECO:0000313" key="4">
    <source>
        <dbReference type="Proteomes" id="UP001177943"/>
    </source>
</evidence>
<dbReference type="KEGG" id="pwn:QNH46_02950"/>
<dbReference type="InterPro" id="IPR007157">
    <property type="entry name" value="PspA_VIPP1"/>
</dbReference>
<dbReference type="PANTHER" id="PTHR31088">
    <property type="entry name" value="MEMBRANE-ASSOCIATED PROTEIN VIPP1, CHLOROPLASTIC"/>
    <property type="match status" value="1"/>
</dbReference>
<feature type="region of interest" description="Disordered" evidence="2">
    <location>
        <begin position="189"/>
        <end position="222"/>
    </location>
</feature>
<dbReference type="Pfam" id="PF04012">
    <property type="entry name" value="PspA_IM30"/>
    <property type="match status" value="1"/>
</dbReference>
<comment type="similarity">
    <text evidence="1">Belongs to the PspA/Vipp/IM30 family.</text>
</comment>
<sequence>MSILNRLSNLTKATIHEVLNKLEDPILMTGQYLRNLEEDIAAKENLLRERKTAAKVSEQKSLEAARNAQLQEQKALEALTAGNEEAARRAAVAKIHYQDEAEQFAANAKQAESQVFELELRLKEAKEELARLKEKRKELAERARKVEQSSSAESPNSSYGTFSGAAAKGFERMEEKISEWEAAMAKSGYSPFSADTANPDNDPAVSEELQRLKDQLSSDKNK</sequence>
<dbReference type="EMBL" id="CP126084">
    <property type="protein sequence ID" value="WHX49660.1"/>
    <property type="molecule type" value="Genomic_DNA"/>
</dbReference>
<gene>
    <name evidence="3" type="ORF">QNH46_02950</name>
</gene>
<evidence type="ECO:0000256" key="1">
    <source>
        <dbReference type="ARBA" id="ARBA00043985"/>
    </source>
</evidence>
<dbReference type="PANTHER" id="PTHR31088:SF6">
    <property type="entry name" value="PHAGE SHOCK PROTEIN A"/>
    <property type="match status" value="1"/>
</dbReference>